<organism evidence="2">
    <name type="scientific">Aegilops tauschii</name>
    <name type="common">Tausch's goatgrass</name>
    <name type="synonym">Aegilops squarrosa</name>
    <dbReference type="NCBI Taxonomy" id="37682"/>
    <lineage>
        <taxon>Eukaryota</taxon>
        <taxon>Viridiplantae</taxon>
        <taxon>Streptophyta</taxon>
        <taxon>Embryophyta</taxon>
        <taxon>Tracheophyta</taxon>
        <taxon>Spermatophyta</taxon>
        <taxon>Magnoliopsida</taxon>
        <taxon>Liliopsida</taxon>
        <taxon>Poales</taxon>
        <taxon>Poaceae</taxon>
        <taxon>BOP clade</taxon>
        <taxon>Pooideae</taxon>
        <taxon>Triticodae</taxon>
        <taxon>Triticeae</taxon>
        <taxon>Triticinae</taxon>
        <taxon>Aegilops</taxon>
    </lineage>
</organism>
<dbReference type="Pfam" id="PF13225">
    <property type="entry name" value="D27-like_C"/>
    <property type="match status" value="1"/>
</dbReference>
<accession>M8BYJ3</accession>
<evidence type="ECO:0000259" key="1">
    <source>
        <dbReference type="Pfam" id="PF13225"/>
    </source>
</evidence>
<evidence type="ECO:0000313" key="2">
    <source>
        <dbReference type="EnsemblPlants" id="EMT30070"/>
    </source>
</evidence>
<dbReference type="PANTHER" id="PTHR33591:SF1">
    <property type="entry name" value="BETA-CAROTENE ISOMERASE D27, CHLOROPLASTIC"/>
    <property type="match status" value="1"/>
</dbReference>
<dbReference type="PANTHER" id="PTHR33591">
    <property type="entry name" value="BETA-CAROTENE ISOMERASE D27"/>
    <property type="match status" value="1"/>
</dbReference>
<dbReference type="GO" id="GO:0016859">
    <property type="term" value="F:cis-trans isomerase activity"/>
    <property type="evidence" value="ECO:0007669"/>
    <property type="project" value="TreeGrafter"/>
</dbReference>
<sequence length="371" mass="41728">MEATALVLLPHSHSGLTARAPPCVGGRGVSCVTKKSYVRRIKRSSTVRGVMARPQEATLARVPAPAPTRPVRETAAATTTTTVYHDTWFDNLAIGYLSRKLQQASGIKNGKHGYQGLIEAAVTISRIFRLDTQCEIVASALERAMPSYIVTMIKVMMPPSRFSREYFAAFTTIFFPWLVGPCEVRESEVDGTREKNVVYIPKCRLMFLLTLHKLPMRIGEKYLLKIRRNEKFLESTNCVGMCTNLCKIPSQKFMQDSLGVSVYMSPNFEDMSCEMIFGQQPPEDDPALKQPCFSTKCIAKQDYGVQQEINREVHANLAGLKSLALWPWKSLVVRSSIEDELSNYPLVCVHTHTHHSKSNIRSKYDPKYNGD</sequence>
<proteinExistence type="predicted"/>
<dbReference type="GO" id="GO:0005506">
    <property type="term" value="F:iron ion binding"/>
    <property type="evidence" value="ECO:0007669"/>
    <property type="project" value="InterPro"/>
</dbReference>
<dbReference type="AlphaFoldDB" id="M8BYJ3"/>
<protein>
    <recommendedName>
        <fullName evidence="1">Beta-carotene isomerase D27-like C-terminal domain-containing protein</fullName>
    </recommendedName>
</protein>
<dbReference type="InterPro" id="IPR025114">
    <property type="entry name" value="D27-like_C"/>
</dbReference>
<name>M8BYJ3_AEGTA</name>
<dbReference type="EnsemblPlants" id="EMT30070">
    <property type="protein sequence ID" value="EMT30070"/>
    <property type="gene ID" value="F775_05620"/>
</dbReference>
<reference evidence="2" key="1">
    <citation type="submission" date="2015-06" db="UniProtKB">
        <authorList>
            <consortium name="EnsemblPlants"/>
        </authorList>
    </citation>
    <scope>IDENTIFICATION</scope>
</reference>
<dbReference type="GO" id="GO:0009536">
    <property type="term" value="C:plastid"/>
    <property type="evidence" value="ECO:0007669"/>
    <property type="project" value="TreeGrafter"/>
</dbReference>
<dbReference type="InterPro" id="IPR038938">
    <property type="entry name" value="D27-like"/>
</dbReference>
<feature type="domain" description="Beta-carotene isomerase D27-like C-terminal" evidence="1">
    <location>
        <begin position="225"/>
        <end position="283"/>
    </location>
</feature>
<dbReference type="GO" id="GO:1901601">
    <property type="term" value="P:strigolactone biosynthetic process"/>
    <property type="evidence" value="ECO:0007669"/>
    <property type="project" value="TreeGrafter"/>
</dbReference>